<gene>
    <name evidence="3" type="ORF">BKA14_002702</name>
</gene>
<feature type="compositionally biased region" description="Low complexity" evidence="1">
    <location>
        <begin position="837"/>
        <end position="871"/>
    </location>
</feature>
<evidence type="ECO:0000313" key="3">
    <source>
        <dbReference type="EMBL" id="MBB4692554.1"/>
    </source>
</evidence>
<comment type="caution">
    <text evidence="3">The sequence shown here is derived from an EMBL/GenBank/DDBJ whole genome shotgun (WGS) entry which is preliminary data.</text>
</comment>
<dbReference type="InterPro" id="IPR024983">
    <property type="entry name" value="CHAT_dom"/>
</dbReference>
<feature type="domain" description="CHAT" evidence="2">
    <location>
        <begin position="1090"/>
        <end position="1371"/>
    </location>
</feature>
<reference evidence="3 4" key="1">
    <citation type="submission" date="2020-08" db="EMBL/GenBank/DDBJ databases">
        <title>Sequencing the genomes of 1000 actinobacteria strains.</title>
        <authorList>
            <person name="Klenk H.-P."/>
        </authorList>
    </citation>
    <scope>NUCLEOTIDE SEQUENCE [LARGE SCALE GENOMIC DNA]</scope>
    <source>
        <strain evidence="3 4">DSM 45518</strain>
    </source>
</reference>
<feature type="region of interest" description="Disordered" evidence="1">
    <location>
        <begin position="818"/>
        <end position="883"/>
    </location>
</feature>
<protein>
    <recommendedName>
        <fullName evidence="2">CHAT domain-containing protein</fullName>
    </recommendedName>
</protein>
<dbReference type="Gene3D" id="1.25.40.10">
    <property type="entry name" value="Tetratricopeptide repeat domain"/>
    <property type="match status" value="1"/>
</dbReference>
<dbReference type="EMBL" id="JACHMF010000001">
    <property type="protein sequence ID" value="MBB4692554.1"/>
    <property type="molecule type" value="Genomic_DNA"/>
</dbReference>
<evidence type="ECO:0000313" key="4">
    <source>
        <dbReference type="Proteomes" id="UP000542742"/>
    </source>
</evidence>
<dbReference type="RefSeq" id="WP_184951258.1">
    <property type="nucleotide sequence ID" value="NZ_BOMC01000064.1"/>
</dbReference>
<evidence type="ECO:0000259" key="2">
    <source>
        <dbReference type="Pfam" id="PF12770"/>
    </source>
</evidence>
<sequence length="1372" mass="142889">MSDDWLDGLDDLGIGTPPQVIDAAVARMTPGAAQADAGMLYLWATLHLLRAAQASMIPGRFTAPGDLDEAVRAGETALRMLREHPGASITAGSAHRDEGEAELEAALLQIVAEALTLRDAPGDLDRAIAVTTETARRYRPASEEWAHATNELAHRHLARYLKDHRAADFTAAEHALLALFDTGWPDRPSLWQRHGSLYEERFRRHGDYRDHWRALEILRAGWAEGSRFPLLALSFADTVVNSGTAEPAAADLDAAARILSEADLGELPPPMLQQYHHLVMTVQFRRHETEATVRAADRLVAWPGTEPVLRAEARWVRASARLQQAARARERMAPIDEIIADLAAAAPLLNPGARRIADAQLTRMLAERARRTGNRKDAEESEAYAREALDRMPRGTAERTEVQYHLAFQLVRRGRADEAIDLLEQVVAAGTATPSVRAAAAAQLATSIAWLLHHRGGDPARLDRAITLAHDALEGAGLDDMNRVALAAGLAGVLLMRFEMRGDLADLRWSLDLLHDARHEAPDDPNRYELLLSLGQAQLMWAEITGSALPADTPALLTGALALIPADDPARVLTLRSLGAAYALLAERSGDRAHWEEAVGYARQVLAVVPSPASMRISAGGTLVLAGRAIERFDLVREGVDLIGGALEEPVGEMLRGRHLALYGTGLVALLAHERRPSDLVRAVAALRAARDLAAAQPGQRGAAEIGMALSVALQLGDDPLAAAEAGRLALRERAWQVLVQSGTHDAMTTARRSSPEALQIARILRDAGDLTAAWQTLETGRGLVLHAATVAATVPDLLRAAGESTLAEQWSADPSAALSFSAPPTAPSPPAPPSAAPLSSSAPPSPAPSSGAPSSSAPSSSATPSPASSVPGGGAAWRSGMPAMPSDARFRALQVLAGEAGLFDPPPVEQVGAALRALGADALVYLFPGTPGFALLVLPDGGIETLDLPALTGDWSAPAAVQSALATRERTVAGSALPDSTVSGSALPGSALPGSALPGSALPGSAVSGSAAPGSAGPGSAAPGSAASGSAGPGSAALGSAPLGSAAAGSAAADLVAGDGATDEPAVARTTRDLGPAGADAVVGRTLGEVCRAAWDVAMRPLLDHWRTGRSGEPHFVFVTDGALATVPWHAAHGDGRWAIDEAAFSYIASGRLLVEVARRPAPARGDTALVIGNPDTGDTAQALPNAGAEASTIFRKHYPAGRFCGRPAGPDVVADGPGLPADVLGWLDSPAPVLHLACHGVIRADGPASSYLLLADGTRVSAEELLRPRPARTPGLVSLAACTTHRAGRAYDEAVTLSTGFLVAGATTAIGSLWPVPDVETAHLMVAFHDNLAGAGMPPHAALREAQRSIRDPDDDTTLTHWAGFVHLGR</sequence>
<dbReference type="Pfam" id="PF12770">
    <property type="entry name" value="CHAT"/>
    <property type="match status" value="1"/>
</dbReference>
<dbReference type="Proteomes" id="UP000542742">
    <property type="component" value="Unassembled WGS sequence"/>
</dbReference>
<organism evidence="3 4">
    <name type="scientific">Paractinoplanes abujensis</name>
    <dbReference type="NCBI Taxonomy" id="882441"/>
    <lineage>
        <taxon>Bacteria</taxon>
        <taxon>Bacillati</taxon>
        <taxon>Actinomycetota</taxon>
        <taxon>Actinomycetes</taxon>
        <taxon>Micromonosporales</taxon>
        <taxon>Micromonosporaceae</taxon>
        <taxon>Paractinoplanes</taxon>
    </lineage>
</organism>
<keyword evidence="4" id="KW-1185">Reference proteome</keyword>
<proteinExistence type="predicted"/>
<feature type="region of interest" description="Disordered" evidence="1">
    <location>
        <begin position="1005"/>
        <end position="1036"/>
    </location>
</feature>
<dbReference type="SUPFAM" id="SSF48452">
    <property type="entry name" value="TPR-like"/>
    <property type="match status" value="1"/>
</dbReference>
<name>A0A7W7CQH0_9ACTN</name>
<evidence type="ECO:0000256" key="1">
    <source>
        <dbReference type="SAM" id="MobiDB-lite"/>
    </source>
</evidence>
<dbReference type="InterPro" id="IPR011990">
    <property type="entry name" value="TPR-like_helical_dom_sf"/>
</dbReference>
<feature type="compositionally biased region" description="Pro residues" evidence="1">
    <location>
        <begin position="825"/>
        <end position="836"/>
    </location>
</feature>
<accession>A0A7W7CQH0</accession>